<dbReference type="GO" id="GO:0003676">
    <property type="term" value="F:nucleic acid binding"/>
    <property type="evidence" value="ECO:0007669"/>
    <property type="project" value="InterPro"/>
</dbReference>
<name>A0A4Y2DDV3_ARAVE</name>
<dbReference type="Gene3D" id="3.30.420.10">
    <property type="entry name" value="Ribonuclease H-like superfamily/Ribonuclease H"/>
    <property type="match status" value="1"/>
</dbReference>
<organism evidence="1 2">
    <name type="scientific">Araneus ventricosus</name>
    <name type="common">Orbweaver spider</name>
    <name type="synonym">Epeira ventricosa</name>
    <dbReference type="NCBI Taxonomy" id="182803"/>
    <lineage>
        <taxon>Eukaryota</taxon>
        <taxon>Metazoa</taxon>
        <taxon>Ecdysozoa</taxon>
        <taxon>Arthropoda</taxon>
        <taxon>Chelicerata</taxon>
        <taxon>Arachnida</taxon>
        <taxon>Araneae</taxon>
        <taxon>Araneomorphae</taxon>
        <taxon>Entelegynae</taxon>
        <taxon>Araneoidea</taxon>
        <taxon>Araneidae</taxon>
        <taxon>Araneus</taxon>
    </lineage>
</organism>
<gene>
    <name evidence="1" type="ORF">AVEN_128359_1</name>
</gene>
<protein>
    <recommendedName>
        <fullName evidence="3">Histone-lysine N-methyltransferase SETMAR</fullName>
    </recommendedName>
</protein>
<accession>A0A4Y2DDV3</accession>
<proteinExistence type="predicted"/>
<dbReference type="Proteomes" id="UP000499080">
    <property type="component" value="Unassembled WGS sequence"/>
</dbReference>
<dbReference type="InterPro" id="IPR036397">
    <property type="entry name" value="RNaseH_sf"/>
</dbReference>
<evidence type="ECO:0000313" key="1">
    <source>
        <dbReference type="EMBL" id="GBM14297.1"/>
    </source>
</evidence>
<evidence type="ECO:0008006" key="3">
    <source>
        <dbReference type="Google" id="ProtNLM"/>
    </source>
</evidence>
<keyword evidence="2" id="KW-1185">Reference proteome</keyword>
<sequence>MLPHQEPFQVLEQVVVTGRLLHDMLVFSFTTTRIQQMAFDHPAYSPDLAPSDNHMTQRLKRFLAGKRLSQAGFDFRRRVSSTLVYKN</sequence>
<dbReference type="EMBL" id="BGPR01000341">
    <property type="protein sequence ID" value="GBM14297.1"/>
    <property type="molecule type" value="Genomic_DNA"/>
</dbReference>
<evidence type="ECO:0000313" key="2">
    <source>
        <dbReference type="Proteomes" id="UP000499080"/>
    </source>
</evidence>
<reference evidence="1 2" key="1">
    <citation type="journal article" date="2019" name="Sci. Rep.">
        <title>Orb-weaving spider Araneus ventricosus genome elucidates the spidroin gene catalogue.</title>
        <authorList>
            <person name="Kono N."/>
            <person name="Nakamura H."/>
            <person name="Ohtoshi R."/>
            <person name="Moran D.A.P."/>
            <person name="Shinohara A."/>
            <person name="Yoshida Y."/>
            <person name="Fujiwara M."/>
            <person name="Mori M."/>
            <person name="Tomita M."/>
            <person name="Arakawa K."/>
        </authorList>
    </citation>
    <scope>NUCLEOTIDE SEQUENCE [LARGE SCALE GENOMIC DNA]</scope>
</reference>
<comment type="caution">
    <text evidence="1">The sequence shown here is derived from an EMBL/GenBank/DDBJ whole genome shotgun (WGS) entry which is preliminary data.</text>
</comment>
<dbReference type="AlphaFoldDB" id="A0A4Y2DDV3"/>